<name>A0A445MTH1_9BACT</name>
<protein>
    <submittedName>
        <fullName evidence="1">Uncharacterized protein</fullName>
    </submittedName>
</protein>
<organism evidence="1">
    <name type="scientific">uncultured Desulfobacterium sp</name>
    <dbReference type="NCBI Taxonomy" id="201089"/>
    <lineage>
        <taxon>Bacteria</taxon>
        <taxon>Pseudomonadati</taxon>
        <taxon>Thermodesulfobacteriota</taxon>
        <taxon>Desulfobacteria</taxon>
        <taxon>Desulfobacterales</taxon>
        <taxon>Desulfobacteriaceae</taxon>
        <taxon>Desulfobacterium</taxon>
        <taxon>environmental samples</taxon>
    </lineage>
</organism>
<dbReference type="EMBL" id="OJIN01000061">
    <property type="protein sequence ID" value="SPD72787.1"/>
    <property type="molecule type" value="Genomic_DNA"/>
</dbReference>
<accession>A0A445MTH1</accession>
<sequence length="23" mass="3028">MPKYIDTWFLFQVREFCVEWFEI</sequence>
<reference evidence="1" key="1">
    <citation type="submission" date="2018-01" db="EMBL/GenBank/DDBJ databases">
        <authorList>
            <person name="Regsiter A."/>
            <person name="William W."/>
        </authorList>
    </citation>
    <scope>NUCLEOTIDE SEQUENCE</scope>
    <source>
        <strain evidence="1">TRIP AH-1</strain>
    </source>
</reference>
<gene>
    <name evidence="1" type="ORF">PITCH_A1530017</name>
</gene>
<evidence type="ECO:0000313" key="1">
    <source>
        <dbReference type="EMBL" id="SPD72787.1"/>
    </source>
</evidence>
<dbReference type="AlphaFoldDB" id="A0A445MTH1"/>
<proteinExistence type="predicted"/>